<proteinExistence type="predicted"/>
<dbReference type="PANTHER" id="PTHR32387:SF3">
    <property type="entry name" value="ATP_DNA BINDING PROTEIN"/>
    <property type="match status" value="1"/>
</dbReference>
<dbReference type="Gene3D" id="3.30.565.10">
    <property type="entry name" value="Histidine kinase-like ATPase, C-terminal domain"/>
    <property type="match status" value="1"/>
</dbReference>
<evidence type="ECO:0000313" key="2">
    <source>
        <dbReference type="Proteomes" id="UP001180020"/>
    </source>
</evidence>
<protein>
    <submittedName>
        <fullName evidence="1">Uncharacterized protein</fullName>
    </submittedName>
</protein>
<gene>
    <name evidence="1" type="ORF">QJS10_CPA16g00895</name>
</gene>
<dbReference type="InterPro" id="IPR052957">
    <property type="entry name" value="Auxin_embryo_med"/>
</dbReference>
<reference evidence="1" key="2">
    <citation type="submission" date="2023-06" db="EMBL/GenBank/DDBJ databases">
        <authorList>
            <person name="Ma L."/>
            <person name="Liu K.-W."/>
            <person name="Li Z."/>
            <person name="Hsiao Y.-Y."/>
            <person name="Qi Y."/>
            <person name="Fu T."/>
            <person name="Tang G."/>
            <person name="Zhang D."/>
            <person name="Sun W.-H."/>
            <person name="Liu D.-K."/>
            <person name="Li Y."/>
            <person name="Chen G.-Z."/>
            <person name="Liu X.-D."/>
            <person name="Liao X.-Y."/>
            <person name="Jiang Y.-T."/>
            <person name="Yu X."/>
            <person name="Hao Y."/>
            <person name="Huang J."/>
            <person name="Zhao X.-W."/>
            <person name="Ke S."/>
            <person name="Chen Y.-Y."/>
            <person name="Wu W.-L."/>
            <person name="Hsu J.-L."/>
            <person name="Lin Y.-F."/>
            <person name="Huang M.-D."/>
            <person name="Li C.-Y."/>
            <person name="Huang L."/>
            <person name="Wang Z.-W."/>
            <person name="Zhao X."/>
            <person name="Zhong W.-Y."/>
            <person name="Peng D.-H."/>
            <person name="Ahmad S."/>
            <person name="Lan S."/>
            <person name="Zhang J.-S."/>
            <person name="Tsai W.-C."/>
            <person name="Van De Peer Y."/>
            <person name="Liu Z.-J."/>
        </authorList>
    </citation>
    <scope>NUCLEOTIDE SEQUENCE</scope>
    <source>
        <strain evidence="1">CP</strain>
        <tissue evidence="1">Leaves</tissue>
    </source>
</reference>
<comment type="caution">
    <text evidence="1">The sequence shown here is derived from an EMBL/GenBank/DDBJ whole genome shotgun (WGS) entry which is preliminary data.</text>
</comment>
<reference evidence="1" key="1">
    <citation type="journal article" date="2023" name="Nat. Commun.">
        <title>Diploid and tetraploid genomes of Acorus and the evolution of monocots.</title>
        <authorList>
            <person name="Ma L."/>
            <person name="Liu K.W."/>
            <person name="Li Z."/>
            <person name="Hsiao Y.Y."/>
            <person name="Qi Y."/>
            <person name="Fu T."/>
            <person name="Tang G.D."/>
            <person name="Zhang D."/>
            <person name="Sun W.H."/>
            <person name="Liu D.K."/>
            <person name="Li Y."/>
            <person name="Chen G.Z."/>
            <person name="Liu X.D."/>
            <person name="Liao X.Y."/>
            <person name="Jiang Y.T."/>
            <person name="Yu X."/>
            <person name="Hao Y."/>
            <person name="Huang J."/>
            <person name="Zhao X.W."/>
            <person name="Ke S."/>
            <person name="Chen Y.Y."/>
            <person name="Wu W.L."/>
            <person name="Hsu J.L."/>
            <person name="Lin Y.F."/>
            <person name="Huang M.D."/>
            <person name="Li C.Y."/>
            <person name="Huang L."/>
            <person name="Wang Z.W."/>
            <person name="Zhao X."/>
            <person name="Zhong W.Y."/>
            <person name="Peng D.H."/>
            <person name="Ahmad S."/>
            <person name="Lan S."/>
            <person name="Zhang J.S."/>
            <person name="Tsai W.C."/>
            <person name="Van de Peer Y."/>
            <person name="Liu Z.J."/>
        </authorList>
    </citation>
    <scope>NUCLEOTIDE SEQUENCE</scope>
    <source>
        <strain evidence="1">CP</strain>
    </source>
</reference>
<accession>A0AAV9D377</accession>
<dbReference type="SUPFAM" id="SSF55874">
    <property type="entry name" value="ATPase domain of HSP90 chaperone/DNA topoisomerase II/histidine kinase"/>
    <property type="match status" value="1"/>
</dbReference>
<dbReference type="Proteomes" id="UP001180020">
    <property type="component" value="Unassembled WGS sequence"/>
</dbReference>
<name>A0AAV9D377_ACOCL</name>
<keyword evidence="2" id="KW-1185">Reference proteome</keyword>
<dbReference type="EMBL" id="JAUJYO010000016">
    <property type="protein sequence ID" value="KAK1295587.1"/>
    <property type="molecule type" value="Genomic_DNA"/>
</dbReference>
<evidence type="ECO:0000313" key="1">
    <source>
        <dbReference type="EMBL" id="KAK1295587.1"/>
    </source>
</evidence>
<organism evidence="1 2">
    <name type="scientific">Acorus calamus</name>
    <name type="common">Sweet flag</name>
    <dbReference type="NCBI Taxonomy" id="4465"/>
    <lineage>
        <taxon>Eukaryota</taxon>
        <taxon>Viridiplantae</taxon>
        <taxon>Streptophyta</taxon>
        <taxon>Embryophyta</taxon>
        <taxon>Tracheophyta</taxon>
        <taxon>Spermatophyta</taxon>
        <taxon>Magnoliopsida</taxon>
        <taxon>Liliopsida</taxon>
        <taxon>Acoraceae</taxon>
        <taxon>Acorus</taxon>
    </lineage>
</organism>
<dbReference type="PANTHER" id="PTHR32387">
    <property type="entry name" value="WU:FJ29H11"/>
    <property type="match status" value="1"/>
</dbReference>
<sequence>MTLLIFNNEKGFSPKNIDSICGVGRSTKKGNRQRGYIGEKGIGFKSVFLITSQPHIFSNNYQIRFNESPTPDCNLGYIVPEWVDNNPTLSDIQKIYGPSKPLPTTTIILPLKSDKVSAVKHQLSSVHPEVLLFLTKIKRLSVREDNDDPRLSTVNAISISSETDFQTRKNISAQSYTLHLAATENSGGGRERDCDYYMWKQKFPVRVDSEVERRREVEEWAITLAFSHAQTLDRSPGVYAFLPTEMVTGFPFIIQADFILASSRETILLDNKWNQGILSCVASAFVSAFESMLKTSESAPDFALPPYFKFLPVKSSAYPELESVQMAIREKVVAENFIPCQSYTNQRIFCKPGEVRRLMPAFWAVLSDARKEGVGLEDLSSHGTYILSSAFDASEYDDVLNFLGVKYVDDDWYAKCVAGSNLVMGVSEDLYMRILYFFAENWSDRFNSTSARSLPLLKYVDRNGKVSLISAERAMQGYEKVRMSYSAVNVSWLINWNHEFRCCAGYYFVPRDTQSALTRFSKSTSLMEWLRQYMSVTTISLNSYADLCAKSLDNENSVIGFAHFLYHSHAKKCMTDEEVRALCRSMPLVDNYGGVVRNWSSALVPAKGSQWIGLLGSDPWRGQGFVELSGNYGSTGTYAMVYTPENHLLSFMRTHVGASDVPHISPPNAAFPTVASPLTRENALLLLEWIHNLRDRGTRMPEGFKACIRDGCWVKTSAGYRSPSDSFLPSSDWGSLLQMGSLLVDIPLIDLEFYGERIEGYKEELKAIGVMFEFGEACRFIGKHFMSLASTHNLTRGKVFSMLKFMKFLRKKYLPTEEFVKSVMSGRWLRTIAGTSTPAGSILRDSEWAAASIISHLPFVDVEHYGDEILGYKTELQLLGVVVGFNRSYQLVIDNFEWPAYMSSFTVDCAYLIFECVRNARLSDGILSEIKRLRWLKTNGGLRSPSECFLFDPDWKSLLRVIDAVPLIDESFYGTQIHSYEDELKKIGVVVTFADASSAVSRRFETLASEKSLTKEHVLSLLAFYRQIKEAQKHFPAVLMQKAQIHKWVKTKLGYNTLGDSILFDEEWKPVSQIARLPFIDRDHYGEGINEYKDELKAFGVTVEFQTGSRFVFKDLCIPSYSAGIAPDSVIALLNCIRNFKSGVVGVPSFPKDFTSNISKTWLKTVAGYKSPKECILFGPSWETHLEREDGPFIDEEFYGPCIKTYEAELAMLGVTTDAQNGGALLASHLECHSGRSSITRIYKFLKSLNWVPDKDAKLSNWVWIPSGDEDGKWVSSSDCVLHDKDDLYSECLHVLDKIYEKDLLSFFSTTLGVRQSPSVADYVDLWKGWENSKTELAHDECCAFWICIARNWNKKTEQLLVQNIRKLPVISTASGGIVLSDKDDVFIPDDLQLKDDFDKENLGSMFVWYPQPSLASVTRAKLYQIYASVGVRTISESVKIEQPFISKGGDDAKNVNKKYATVRNGVSRIVLAFLADPSLELSAEKRHQTVKCIIDLKFLETEDPVKVRYSVSMSGGKDATTVASRIFRWERERSELYVQKIDKMSTKKEMIEFATYFSQVMSEGLMWDETDRIGGLSELIKIGCLLKFEKDAVDFLLMTKNLRVLVEDEQFLSLEISTSV</sequence>
<dbReference type="InterPro" id="IPR036890">
    <property type="entry name" value="HATPase_C_sf"/>
</dbReference>